<dbReference type="PANTHER" id="PTHR38011">
    <property type="entry name" value="DIHYDROFOLATE REDUCTASE FAMILY PROTEIN (AFU_ORTHOLOGUE AFUA_8G06820)"/>
    <property type="match status" value="1"/>
</dbReference>
<evidence type="ECO:0000256" key="3">
    <source>
        <dbReference type="ARBA" id="ARBA00023002"/>
    </source>
</evidence>
<protein>
    <submittedName>
        <fullName evidence="5">Pyrimidine reductase, riboflavin biosynthesis</fullName>
    </submittedName>
</protein>
<evidence type="ECO:0000259" key="4">
    <source>
        <dbReference type="Pfam" id="PF01872"/>
    </source>
</evidence>
<dbReference type="NCBIfam" id="NF010664">
    <property type="entry name" value="PRK14059.1-2"/>
    <property type="match status" value="1"/>
</dbReference>
<dbReference type="SUPFAM" id="SSF53597">
    <property type="entry name" value="Dihydrofolate reductase-like"/>
    <property type="match status" value="1"/>
</dbReference>
<dbReference type="GO" id="GO:0008703">
    <property type="term" value="F:5-amino-6-(5-phosphoribosylamino)uracil reductase activity"/>
    <property type="evidence" value="ECO:0007669"/>
    <property type="project" value="InterPro"/>
</dbReference>
<keyword evidence="2" id="KW-0521">NADP</keyword>
<evidence type="ECO:0000256" key="1">
    <source>
        <dbReference type="ARBA" id="ARBA00005104"/>
    </source>
</evidence>
<keyword evidence="3" id="KW-0560">Oxidoreductase</keyword>
<organism evidence="5 6">
    <name type="scientific">Agreia bicolorata</name>
    <dbReference type="NCBI Taxonomy" id="110935"/>
    <lineage>
        <taxon>Bacteria</taxon>
        <taxon>Bacillati</taxon>
        <taxon>Actinomycetota</taxon>
        <taxon>Actinomycetes</taxon>
        <taxon>Micrococcales</taxon>
        <taxon>Microbacteriaceae</taxon>
        <taxon>Agreia</taxon>
    </lineage>
</organism>
<dbReference type="RefSeq" id="WP_244893224.1">
    <property type="nucleotide sequence ID" value="NZ_FUYG01000004.1"/>
</dbReference>
<dbReference type="Gene3D" id="3.40.430.10">
    <property type="entry name" value="Dihydrofolate Reductase, subunit A"/>
    <property type="match status" value="1"/>
</dbReference>
<evidence type="ECO:0000256" key="2">
    <source>
        <dbReference type="ARBA" id="ARBA00022857"/>
    </source>
</evidence>
<proteinExistence type="predicted"/>
<comment type="pathway">
    <text evidence="1">Cofactor biosynthesis; riboflavin biosynthesis.</text>
</comment>
<dbReference type="Proteomes" id="UP000189735">
    <property type="component" value="Unassembled WGS sequence"/>
</dbReference>
<sequence length="262" mass="27407">MTDEKAPDMAGPRIALLSPGVTSPGVTSLDAEGLASAYAVSDRRVPTLRMNFITSLDGSATVKGLSGGLGGPADKLVFDTLRRLADVVLVGAGTVRAEGYGAMRLSDADAAWRQARGLAAQPAFALVSGRLDLDPTSDVFAKAPVRPLVLTSASAPADARAALDSVADVISCGEEHVEPQRILDALVERGLTQILCEGGPRLFGTFLEADLVDELCLTVSPLMEGGAGIRISRGESEAARRMRLVHVLESDGLLLTRYARGR</sequence>
<evidence type="ECO:0000313" key="6">
    <source>
        <dbReference type="Proteomes" id="UP000189735"/>
    </source>
</evidence>
<accession>A0A1T4XXR2</accession>
<dbReference type="AlphaFoldDB" id="A0A1T4XXR2"/>
<dbReference type="InterPro" id="IPR002734">
    <property type="entry name" value="RibDG_C"/>
</dbReference>
<dbReference type="InterPro" id="IPR050765">
    <property type="entry name" value="Riboflavin_Biosynth_HTPR"/>
</dbReference>
<dbReference type="Pfam" id="PF01872">
    <property type="entry name" value="RibD_C"/>
    <property type="match status" value="1"/>
</dbReference>
<dbReference type="PANTHER" id="PTHR38011:SF7">
    <property type="entry name" value="2,5-DIAMINO-6-RIBOSYLAMINO-4(3H)-PYRIMIDINONE 5'-PHOSPHATE REDUCTASE"/>
    <property type="match status" value="1"/>
</dbReference>
<dbReference type="InterPro" id="IPR024072">
    <property type="entry name" value="DHFR-like_dom_sf"/>
</dbReference>
<feature type="domain" description="Bacterial bifunctional deaminase-reductase C-terminal" evidence="4">
    <location>
        <begin position="46"/>
        <end position="249"/>
    </location>
</feature>
<reference evidence="6" key="1">
    <citation type="submission" date="2017-02" db="EMBL/GenBank/DDBJ databases">
        <authorList>
            <person name="Varghese N."/>
            <person name="Submissions S."/>
        </authorList>
    </citation>
    <scope>NUCLEOTIDE SEQUENCE [LARGE SCALE GENOMIC DNA]</scope>
    <source>
        <strain evidence="6">VKM Ac-2052</strain>
    </source>
</reference>
<dbReference type="NCBIfam" id="NF010663">
    <property type="entry name" value="PRK14059.1-1"/>
    <property type="match status" value="1"/>
</dbReference>
<gene>
    <name evidence="5" type="ORF">SAMN06295879_1907</name>
</gene>
<evidence type="ECO:0000313" key="5">
    <source>
        <dbReference type="EMBL" id="SKA94193.1"/>
    </source>
</evidence>
<name>A0A1T4XXR2_9MICO</name>
<dbReference type="GO" id="GO:0009231">
    <property type="term" value="P:riboflavin biosynthetic process"/>
    <property type="evidence" value="ECO:0007669"/>
    <property type="project" value="InterPro"/>
</dbReference>
<dbReference type="EMBL" id="FUYG01000004">
    <property type="protein sequence ID" value="SKA94193.1"/>
    <property type="molecule type" value="Genomic_DNA"/>
</dbReference>